<accession>A0AAV5HJN5</accession>
<comment type="caution">
    <text evidence="1">The sequence shown here is derived from an EMBL/GenBank/DDBJ whole genome shotgun (WGS) entry which is preliminary data.</text>
</comment>
<evidence type="ECO:0000313" key="2">
    <source>
        <dbReference type="Proteomes" id="UP001054252"/>
    </source>
</evidence>
<dbReference type="EMBL" id="BPVZ01000003">
    <property type="protein sequence ID" value="GKU89003.1"/>
    <property type="molecule type" value="Genomic_DNA"/>
</dbReference>
<evidence type="ECO:0000313" key="1">
    <source>
        <dbReference type="EMBL" id="GKU89003.1"/>
    </source>
</evidence>
<reference evidence="1 2" key="1">
    <citation type="journal article" date="2021" name="Commun. Biol.">
        <title>The genome of Shorea leprosula (Dipterocarpaceae) highlights the ecological relevance of drought in aseasonal tropical rainforests.</title>
        <authorList>
            <person name="Ng K.K.S."/>
            <person name="Kobayashi M.J."/>
            <person name="Fawcett J.A."/>
            <person name="Hatakeyama M."/>
            <person name="Paape T."/>
            <person name="Ng C.H."/>
            <person name="Ang C.C."/>
            <person name="Tnah L.H."/>
            <person name="Lee C.T."/>
            <person name="Nishiyama T."/>
            <person name="Sese J."/>
            <person name="O'Brien M.J."/>
            <person name="Copetti D."/>
            <person name="Mohd Noor M.I."/>
            <person name="Ong R.C."/>
            <person name="Putra M."/>
            <person name="Sireger I.Z."/>
            <person name="Indrioko S."/>
            <person name="Kosugi Y."/>
            <person name="Izuno A."/>
            <person name="Isagi Y."/>
            <person name="Lee S.L."/>
            <person name="Shimizu K.K."/>
        </authorList>
    </citation>
    <scope>NUCLEOTIDE SEQUENCE [LARGE SCALE GENOMIC DNA]</scope>
    <source>
        <strain evidence="1">214</strain>
    </source>
</reference>
<dbReference type="Proteomes" id="UP001054252">
    <property type="component" value="Unassembled WGS sequence"/>
</dbReference>
<dbReference type="AlphaFoldDB" id="A0AAV5HJN5"/>
<keyword evidence="2" id="KW-1185">Reference proteome</keyword>
<protein>
    <submittedName>
        <fullName evidence="1">Uncharacterized protein</fullName>
    </submittedName>
</protein>
<name>A0AAV5HJN5_9ROSI</name>
<gene>
    <name evidence="1" type="ORF">SLEP1_g3203</name>
</gene>
<proteinExistence type="predicted"/>
<organism evidence="1 2">
    <name type="scientific">Rubroshorea leprosula</name>
    <dbReference type="NCBI Taxonomy" id="152421"/>
    <lineage>
        <taxon>Eukaryota</taxon>
        <taxon>Viridiplantae</taxon>
        <taxon>Streptophyta</taxon>
        <taxon>Embryophyta</taxon>
        <taxon>Tracheophyta</taxon>
        <taxon>Spermatophyta</taxon>
        <taxon>Magnoliopsida</taxon>
        <taxon>eudicotyledons</taxon>
        <taxon>Gunneridae</taxon>
        <taxon>Pentapetalae</taxon>
        <taxon>rosids</taxon>
        <taxon>malvids</taxon>
        <taxon>Malvales</taxon>
        <taxon>Dipterocarpaceae</taxon>
        <taxon>Rubroshorea</taxon>
    </lineage>
</organism>
<sequence length="84" mass="8868">MWIVCGGGQDMTFRHGKKLGDWHDGGRLSYGLRSSIVQKINLMAAVLGPPVLGSGISLLYVGVLSKVKGTEADCGMNVVAHAEI</sequence>